<keyword evidence="5" id="KW-0472">Membrane</keyword>
<dbReference type="InterPro" id="IPR028082">
    <property type="entry name" value="Peripla_BP_I"/>
</dbReference>
<dbReference type="EMBL" id="CH474092">
    <property type="protein sequence ID" value="EDL83559.1"/>
    <property type="molecule type" value="Genomic_DNA"/>
</dbReference>
<accession>A6KQQ1</accession>
<dbReference type="InterPro" id="IPR001828">
    <property type="entry name" value="ANF_lig-bd_rcpt"/>
</dbReference>
<reference evidence="10" key="1">
    <citation type="submission" date="2005-09" db="EMBL/GenBank/DDBJ databases">
        <authorList>
            <person name="Mural R.J."/>
            <person name="Li P.W."/>
            <person name="Adams M.D."/>
            <person name="Amanatides P.G."/>
            <person name="Baden-Tillson H."/>
            <person name="Barnstead M."/>
            <person name="Chin S.H."/>
            <person name="Dew I."/>
            <person name="Evans C.A."/>
            <person name="Ferriera S."/>
            <person name="Flanigan M."/>
            <person name="Fosler C."/>
            <person name="Glodek A."/>
            <person name="Gu Z."/>
            <person name="Holt R.A."/>
            <person name="Jennings D."/>
            <person name="Kraft C.L."/>
            <person name="Lu F."/>
            <person name="Nguyen T."/>
            <person name="Nusskern D.R."/>
            <person name="Pfannkoch C.M."/>
            <person name="Sitter C."/>
            <person name="Sutton G.G."/>
            <person name="Venter J.C."/>
            <person name="Wang Z."/>
            <person name="Woodage T."/>
            <person name="Zheng X.H."/>
            <person name="Zhong F."/>
        </authorList>
    </citation>
    <scope>NUCLEOTIDE SEQUENCE [LARGE SCALE GENOMIC DNA]</scope>
    <source>
        <strain>BN</strain>
        <strain evidence="10">Sprague-Dawley</strain>
    </source>
</reference>
<evidence type="ECO:0000313" key="10">
    <source>
        <dbReference type="Proteomes" id="UP000234681"/>
    </source>
</evidence>
<organism evidence="9 10">
    <name type="scientific">Rattus norvegicus</name>
    <name type="common">Rat</name>
    <dbReference type="NCBI Taxonomy" id="10116"/>
    <lineage>
        <taxon>Eukaryota</taxon>
        <taxon>Metazoa</taxon>
        <taxon>Chordata</taxon>
        <taxon>Craniata</taxon>
        <taxon>Vertebrata</taxon>
        <taxon>Euteleostomi</taxon>
        <taxon>Mammalia</taxon>
        <taxon>Eutheria</taxon>
        <taxon>Euarchontoglires</taxon>
        <taxon>Glires</taxon>
        <taxon>Rodentia</taxon>
        <taxon>Myomorpha</taxon>
        <taxon>Muroidea</taxon>
        <taxon>Muridae</taxon>
        <taxon>Murinae</taxon>
        <taxon>Rattus</taxon>
    </lineage>
</organism>
<keyword evidence="6" id="KW-0675">Receptor</keyword>
<dbReference type="FunFam" id="3.40.50.2300:FF:000634">
    <property type="entry name" value="Vomeronasal 2, receptor 120"/>
    <property type="match status" value="1"/>
</dbReference>
<evidence type="ECO:0000256" key="6">
    <source>
        <dbReference type="ARBA" id="ARBA00023170"/>
    </source>
</evidence>
<protein>
    <submittedName>
        <fullName evidence="9">RCG45005</fullName>
    </submittedName>
</protein>
<dbReference type="AlphaFoldDB" id="A6KQQ1"/>
<evidence type="ECO:0000256" key="3">
    <source>
        <dbReference type="ARBA" id="ARBA00022729"/>
    </source>
</evidence>
<keyword evidence="2" id="KW-0812">Transmembrane</keyword>
<evidence type="ECO:0000256" key="5">
    <source>
        <dbReference type="ARBA" id="ARBA00023136"/>
    </source>
</evidence>
<keyword evidence="4" id="KW-1133">Transmembrane helix</keyword>
<dbReference type="Gene3D" id="3.40.50.2300">
    <property type="match status" value="2"/>
</dbReference>
<sequence length="361" mass="41424">MALTFAIEEINKNTHLLPNMSLGYDMYSIGQNHAAILKNSIRFLTGLEEAIPNYTCRKESKSIAGVTGISWEFPYRISTILSLYKYPQLTFGPFDPTLSDHVRFPFIYQMAPEDTSLTLGMVSLMAHFSWTWVGLIITENEKGIKFLSDLRREMEINSMCAAFVQMLSVEYPYYLNHLLSTDPAVMKERVKVVIVFAEIDSTLVVVFKQSGPVDPWRVWVTTSQWDVASSMRHFILDSFHGTLMFSQHHPEISAFKDFIQTVNPSKYPDDVFLSNIWKVYFNCPFSRVYCKTLKTCSSNGSLALLPWHRFDVDMSEESYHIYKAVYAVGQSLHELLLENVEVQPMKNRKGLIFPLLGCTHS</sequence>
<keyword evidence="3" id="KW-0732">Signal</keyword>
<evidence type="ECO:0000256" key="4">
    <source>
        <dbReference type="ARBA" id="ARBA00022989"/>
    </source>
</evidence>
<evidence type="ECO:0000256" key="7">
    <source>
        <dbReference type="ARBA" id="ARBA00023180"/>
    </source>
</evidence>
<dbReference type="Proteomes" id="UP000234681">
    <property type="component" value="Chromosome 9"/>
</dbReference>
<evidence type="ECO:0000259" key="8">
    <source>
        <dbReference type="Pfam" id="PF01094"/>
    </source>
</evidence>
<dbReference type="GO" id="GO:0004930">
    <property type="term" value="F:G protein-coupled receptor activity"/>
    <property type="evidence" value="ECO:0007669"/>
    <property type="project" value="InterPro"/>
</dbReference>
<dbReference type="InterPro" id="IPR000337">
    <property type="entry name" value="GPCR_3"/>
</dbReference>
<dbReference type="SUPFAM" id="SSF53822">
    <property type="entry name" value="Periplasmic binding protein-like I"/>
    <property type="match status" value="1"/>
</dbReference>
<proteinExistence type="predicted"/>
<dbReference type="InterPro" id="IPR000068">
    <property type="entry name" value="GPCR_3_Ca_sens_rcpt-rel"/>
</dbReference>
<dbReference type="PRINTS" id="PR00248">
    <property type="entry name" value="GPCRMGR"/>
</dbReference>
<keyword evidence="7" id="KW-0325">Glycoprotein</keyword>
<dbReference type="FunFam" id="3.40.50.2300:FF:000024">
    <property type="entry name" value="Vomeronasal 2, receptor 73"/>
    <property type="match status" value="1"/>
</dbReference>
<comment type="subcellular location">
    <subcellularLocation>
        <location evidence="1">Membrane</location>
        <topology evidence="1">Multi-pass membrane protein</topology>
    </subcellularLocation>
</comment>
<evidence type="ECO:0000256" key="1">
    <source>
        <dbReference type="ARBA" id="ARBA00004141"/>
    </source>
</evidence>
<evidence type="ECO:0000256" key="2">
    <source>
        <dbReference type="ARBA" id="ARBA00022692"/>
    </source>
</evidence>
<dbReference type="PANTHER" id="PTHR24061:SF545">
    <property type="entry name" value="VOMERONASAL 2, RECEPTOR 118-RELATED"/>
    <property type="match status" value="1"/>
</dbReference>
<evidence type="ECO:0000313" key="9">
    <source>
        <dbReference type="EMBL" id="EDL83559.1"/>
    </source>
</evidence>
<dbReference type="Pfam" id="PF01094">
    <property type="entry name" value="ANF_receptor"/>
    <property type="match status" value="1"/>
</dbReference>
<name>A6KQQ1_RAT</name>
<gene>
    <name evidence="9" type="ORF">rCG_45005</name>
</gene>
<dbReference type="GO" id="GO:0016020">
    <property type="term" value="C:membrane"/>
    <property type="evidence" value="ECO:0007669"/>
    <property type="project" value="UniProtKB-SubCell"/>
</dbReference>
<feature type="domain" description="Receptor ligand binding region" evidence="8">
    <location>
        <begin position="2"/>
        <end position="337"/>
    </location>
</feature>
<dbReference type="PANTHER" id="PTHR24061">
    <property type="entry name" value="CALCIUM-SENSING RECEPTOR-RELATED"/>
    <property type="match status" value="1"/>
</dbReference>